<keyword evidence="1" id="KW-0472">Membrane</keyword>
<sequence>MLYKVNLAMDTAIVWYVGRLFGCRRTRHIGFLESLPLSIARIYLPPSPTSLNGYFLVYPLLRGRTCPRHSAPLTRASSCKPSTTTFVQLVLFVLFSQATVLSSIALVFSFSPFKRSVRTPPSSFSERRLILVFLIGSQWARYRSSHLGSVVHVLNTASNPSLVFFSYSLERSRPGPT</sequence>
<dbReference type="EMBL" id="CM032186">
    <property type="protein sequence ID" value="KAG7090594.1"/>
    <property type="molecule type" value="Genomic_DNA"/>
</dbReference>
<feature type="transmembrane region" description="Helical" evidence="1">
    <location>
        <begin position="86"/>
        <end position="108"/>
    </location>
</feature>
<evidence type="ECO:0000256" key="1">
    <source>
        <dbReference type="SAM" id="Phobius"/>
    </source>
</evidence>
<dbReference type="KEGG" id="more:E1B28_009699"/>
<protein>
    <submittedName>
        <fullName evidence="2">Uncharacterized protein</fullName>
    </submittedName>
</protein>
<dbReference type="AlphaFoldDB" id="A0A9P7RVL0"/>
<dbReference type="Proteomes" id="UP001049176">
    <property type="component" value="Chromosome 6"/>
</dbReference>
<dbReference type="RefSeq" id="XP_043007064.1">
    <property type="nucleotide sequence ID" value="XM_043154609.1"/>
</dbReference>
<dbReference type="GeneID" id="66078775"/>
<keyword evidence="3" id="KW-1185">Reference proteome</keyword>
<evidence type="ECO:0000313" key="3">
    <source>
        <dbReference type="Proteomes" id="UP001049176"/>
    </source>
</evidence>
<comment type="caution">
    <text evidence="2">The sequence shown here is derived from an EMBL/GenBank/DDBJ whole genome shotgun (WGS) entry which is preliminary data.</text>
</comment>
<gene>
    <name evidence="2" type="ORF">E1B28_009699</name>
</gene>
<proteinExistence type="predicted"/>
<keyword evidence="1" id="KW-0812">Transmembrane</keyword>
<organism evidence="2 3">
    <name type="scientific">Marasmius oreades</name>
    <name type="common">fairy-ring Marasmius</name>
    <dbReference type="NCBI Taxonomy" id="181124"/>
    <lineage>
        <taxon>Eukaryota</taxon>
        <taxon>Fungi</taxon>
        <taxon>Dikarya</taxon>
        <taxon>Basidiomycota</taxon>
        <taxon>Agaricomycotina</taxon>
        <taxon>Agaricomycetes</taxon>
        <taxon>Agaricomycetidae</taxon>
        <taxon>Agaricales</taxon>
        <taxon>Marasmiineae</taxon>
        <taxon>Marasmiaceae</taxon>
        <taxon>Marasmius</taxon>
    </lineage>
</organism>
<accession>A0A9P7RVL0</accession>
<reference evidence="2" key="1">
    <citation type="journal article" date="2021" name="Genome Biol. Evol.">
        <title>The assembled and annotated genome of the fairy-ring fungus Marasmius oreades.</title>
        <authorList>
            <person name="Hiltunen M."/>
            <person name="Ament-Velasquez S.L."/>
            <person name="Johannesson H."/>
        </authorList>
    </citation>
    <scope>NUCLEOTIDE SEQUENCE</scope>
    <source>
        <strain evidence="2">03SP1</strain>
    </source>
</reference>
<name>A0A9P7RVL0_9AGAR</name>
<evidence type="ECO:0000313" key="2">
    <source>
        <dbReference type="EMBL" id="KAG7090594.1"/>
    </source>
</evidence>
<keyword evidence="1" id="KW-1133">Transmembrane helix</keyword>